<organism evidence="2">
    <name type="scientific">Sesamum latifolium</name>
    <dbReference type="NCBI Taxonomy" id="2727402"/>
    <lineage>
        <taxon>Eukaryota</taxon>
        <taxon>Viridiplantae</taxon>
        <taxon>Streptophyta</taxon>
        <taxon>Embryophyta</taxon>
        <taxon>Tracheophyta</taxon>
        <taxon>Spermatophyta</taxon>
        <taxon>Magnoliopsida</taxon>
        <taxon>eudicotyledons</taxon>
        <taxon>Gunneridae</taxon>
        <taxon>Pentapetalae</taxon>
        <taxon>asterids</taxon>
        <taxon>lamiids</taxon>
        <taxon>Lamiales</taxon>
        <taxon>Pedaliaceae</taxon>
        <taxon>Sesamum</taxon>
    </lineage>
</organism>
<dbReference type="AlphaFoldDB" id="A0AAW2VUF7"/>
<dbReference type="EMBL" id="JACGWN010000009">
    <property type="protein sequence ID" value="KAL0433374.1"/>
    <property type="molecule type" value="Genomic_DNA"/>
</dbReference>
<reference evidence="2" key="2">
    <citation type="journal article" date="2024" name="Plant">
        <title>Genomic evolution and insights into agronomic trait innovations of Sesamum species.</title>
        <authorList>
            <person name="Miao H."/>
            <person name="Wang L."/>
            <person name="Qu L."/>
            <person name="Liu H."/>
            <person name="Sun Y."/>
            <person name="Le M."/>
            <person name="Wang Q."/>
            <person name="Wei S."/>
            <person name="Zheng Y."/>
            <person name="Lin W."/>
            <person name="Duan Y."/>
            <person name="Cao H."/>
            <person name="Xiong S."/>
            <person name="Wang X."/>
            <person name="Wei L."/>
            <person name="Li C."/>
            <person name="Ma Q."/>
            <person name="Ju M."/>
            <person name="Zhao R."/>
            <person name="Li G."/>
            <person name="Mu C."/>
            <person name="Tian Q."/>
            <person name="Mei H."/>
            <person name="Zhang T."/>
            <person name="Gao T."/>
            <person name="Zhang H."/>
        </authorList>
    </citation>
    <scope>NUCLEOTIDE SEQUENCE</scope>
    <source>
        <strain evidence="2">KEN1</strain>
    </source>
</reference>
<reference evidence="2" key="1">
    <citation type="submission" date="2020-06" db="EMBL/GenBank/DDBJ databases">
        <authorList>
            <person name="Li T."/>
            <person name="Hu X."/>
            <person name="Zhang T."/>
            <person name="Song X."/>
            <person name="Zhang H."/>
            <person name="Dai N."/>
            <person name="Sheng W."/>
            <person name="Hou X."/>
            <person name="Wei L."/>
        </authorList>
    </citation>
    <scope>NUCLEOTIDE SEQUENCE</scope>
    <source>
        <strain evidence="2">KEN1</strain>
        <tissue evidence="2">Leaf</tissue>
    </source>
</reference>
<comment type="caution">
    <text evidence="2">The sequence shown here is derived from an EMBL/GenBank/DDBJ whole genome shotgun (WGS) entry which is preliminary data.</text>
</comment>
<sequence>MGQPHLRHRHLSSRLYQQLLKHRRRRLHHCHLHHQTSPHCHSASTSASMMRGKYIRKTFSCTRSSLVRPLWLANEVWIQLQAFWASEDFQQESSKNKANRAVNPIASSTVYRGGSSSVGIHKRKLVRDRARSAAKQMELFERCYKKKDDGGWSGPRVAGVTETFQKLMEDHQPQPTGDDGPAESEASMAMTEQQMWLAAVGERTRTVYSALVLRPTVPPGPTPIHHRRHPPPPPQNPAWRTA</sequence>
<proteinExistence type="predicted"/>
<name>A0AAW2VUF7_9LAMI</name>
<gene>
    <name evidence="2" type="ORF">Slati_2671700</name>
</gene>
<protein>
    <submittedName>
        <fullName evidence="2">Uncharacterized protein</fullName>
    </submittedName>
</protein>
<dbReference type="InterPro" id="IPR004252">
    <property type="entry name" value="Probable_transposase_24"/>
</dbReference>
<evidence type="ECO:0000256" key="1">
    <source>
        <dbReference type="SAM" id="MobiDB-lite"/>
    </source>
</evidence>
<evidence type="ECO:0000313" key="2">
    <source>
        <dbReference type="EMBL" id="KAL0433374.1"/>
    </source>
</evidence>
<dbReference type="Pfam" id="PF03004">
    <property type="entry name" value="Transposase_24"/>
    <property type="match status" value="1"/>
</dbReference>
<accession>A0AAW2VUF7</accession>
<feature type="region of interest" description="Disordered" evidence="1">
    <location>
        <begin position="218"/>
        <end position="242"/>
    </location>
</feature>